<dbReference type="Gene3D" id="3.30.750.24">
    <property type="entry name" value="STAS domain"/>
    <property type="match status" value="1"/>
</dbReference>
<evidence type="ECO:0000313" key="6">
    <source>
        <dbReference type="Proteomes" id="UP001601976"/>
    </source>
</evidence>
<protein>
    <recommendedName>
        <fullName evidence="2">Anti-sigma factor antagonist</fullName>
    </recommendedName>
</protein>
<evidence type="ECO:0000256" key="2">
    <source>
        <dbReference type="RuleBase" id="RU003749"/>
    </source>
</evidence>
<gene>
    <name evidence="5" type="ORF">ACFYWW_31050</name>
</gene>
<reference evidence="5 6" key="1">
    <citation type="submission" date="2024-10" db="EMBL/GenBank/DDBJ databases">
        <title>The Natural Products Discovery Center: Release of the First 8490 Sequenced Strains for Exploring Actinobacteria Biosynthetic Diversity.</title>
        <authorList>
            <person name="Kalkreuter E."/>
            <person name="Kautsar S.A."/>
            <person name="Yang D."/>
            <person name="Bader C.D."/>
            <person name="Teijaro C.N."/>
            <person name="Fluegel L."/>
            <person name="Davis C.M."/>
            <person name="Simpson J.R."/>
            <person name="Lauterbach L."/>
            <person name="Steele A.D."/>
            <person name="Gui C."/>
            <person name="Meng S."/>
            <person name="Li G."/>
            <person name="Viehrig K."/>
            <person name="Ye F."/>
            <person name="Su P."/>
            <person name="Kiefer A.F."/>
            <person name="Nichols A."/>
            <person name="Cepeda A.J."/>
            <person name="Yan W."/>
            <person name="Fan B."/>
            <person name="Jiang Y."/>
            <person name="Adhikari A."/>
            <person name="Zheng C.-J."/>
            <person name="Schuster L."/>
            <person name="Cowan T.M."/>
            <person name="Smanski M.J."/>
            <person name="Chevrette M.G."/>
            <person name="De Carvalho L.P.S."/>
            <person name="Shen B."/>
        </authorList>
    </citation>
    <scope>NUCLEOTIDE SEQUENCE [LARGE SCALE GENOMIC DNA]</scope>
    <source>
        <strain evidence="5 6">NPDC003029</strain>
    </source>
</reference>
<keyword evidence="6" id="KW-1185">Reference proteome</keyword>
<comment type="caution">
    <text evidence="5">The sequence shown here is derived from an EMBL/GenBank/DDBJ whole genome shotgun (WGS) entry which is preliminary data.</text>
</comment>
<evidence type="ECO:0000256" key="1">
    <source>
        <dbReference type="ARBA" id="ARBA00009013"/>
    </source>
</evidence>
<dbReference type="RefSeq" id="WP_387898449.1">
    <property type="nucleotide sequence ID" value="NZ_JBIAPK010000012.1"/>
</dbReference>
<name>A0ABW6RRF8_9ACTN</name>
<dbReference type="PANTHER" id="PTHR33495:SF2">
    <property type="entry name" value="ANTI-SIGMA FACTOR ANTAGONIST TM_1081-RELATED"/>
    <property type="match status" value="1"/>
</dbReference>
<feature type="compositionally biased region" description="Low complexity" evidence="3">
    <location>
        <begin position="112"/>
        <end position="131"/>
    </location>
</feature>
<dbReference type="InterPro" id="IPR036513">
    <property type="entry name" value="STAS_dom_sf"/>
</dbReference>
<dbReference type="SUPFAM" id="SSF52091">
    <property type="entry name" value="SpoIIaa-like"/>
    <property type="match status" value="1"/>
</dbReference>
<accession>A0ABW6RRF8</accession>
<dbReference type="InterPro" id="IPR003658">
    <property type="entry name" value="Anti-sigma_ant"/>
</dbReference>
<dbReference type="EMBL" id="JBIAPK010000012">
    <property type="protein sequence ID" value="MFF3343099.1"/>
    <property type="molecule type" value="Genomic_DNA"/>
</dbReference>
<sequence length="153" mass="15907">MPRSLTFTVQRFDGSVAVLTVTGEIDFGTAPDLRDRALELSRQGNRHLILDLAPVAFCDSSGLNALIGILRCTQETGGSLALAAVPDRLTRLLDLTGVSQLMPAHVDTAAAMSAHTATHGPAGPADGPPSGRNLRIVPAPRAVPDVPEAPDAQ</sequence>
<evidence type="ECO:0000256" key="3">
    <source>
        <dbReference type="SAM" id="MobiDB-lite"/>
    </source>
</evidence>
<dbReference type="Proteomes" id="UP001601976">
    <property type="component" value="Unassembled WGS sequence"/>
</dbReference>
<evidence type="ECO:0000313" key="5">
    <source>
        <dbReference type="EMBL" id="MFF3343099.1"/>
    </source>
</evidence>
<dbReference type="CDD" id="cd07043">
    <property type="entry name" value="STAS_anti-anti-sigma_factors"/>
    <property type="match status" value="1"/>
</dbReference>
<feature type="region of interest" description="Disordered" evidence="3">
    <location>
        <begin position="112"/>
        <end position="153"/>
    </location>
</feature>
<evidence type="ECO:0000259" key="4">
    <source>
        <dbReference type="PROSITE" id="PS50801"/>
    </source>
</evidence>
<dbReference type="PROSITE" id="PS50801">
    <property type="entry name" value="STAS"/>
    <property type="match status" value="1"/>
</dbReference>
<dbReference type="InterPro" id="IPR002645">
    <property type="entry name" value="STAS_dom"/>
</dbReference>
<dbReference type="PANTHER" id="PTHR33495">
    <property type="entry name" value="ANTI-SIGMA FACTOR ANTAGONIST TM_1081-RELATED-RELATED"/>
    <property type="match status" value="1"/>
</dbReference>
<comment type="similarity">
    <text evidence="1 2">Belongs to the anti-sigma-factor antagonist family.</text>
</comment>
<feature type="domain" description="STAS" evidence="4">
    <location>
        <begin position="15"/>
        <end position="115"/>
    </location>
</feature>
<organism evidence="5 6">
    <name type="scientific">Streptomyces flavidovirens</name>
    <dbReference type="NCBI Taxonomy" id="67298"/>
    <lineage>
        <taxon>Bacteria</taxon>
        <taxon>Bacillati</taxon>
        <taxon>Actinomycetota</taxon>
        <taxon>Actinomycetes</taxon>
        <taxon>Kitasatosporales</taxon>
        <taxon>Streptomycetaceae</taxon>
        <taxon>Streptomyces</taxon>
    </lineage>
</organism>
<proteinExistence type="inferred from homology"/>
<dbReference type="Pfam" id="PF01740">
    <property type="entry name" value="STAS"/>
    <property type="match status" value="1"/>
</dbReference>
<dbReference type="NCBIfam" id="TIGR00377">
    <property type="entry name" value="ant_ant_sig"/>
    <property type="match status" value="1"/>
</dbReference>